<keyword evidence="3 4" id="KW-0067">ATP-binding</keyword>
<evidence type="ECO:0000256" key="5">
    <source>
        <dbReference type="SAM" id="MobiDB-lite"/>
    </source>
</evidence>
<name>A0A4P6XLE0_9ASCO</name>
<dbReference type="PROSITE" id="PS50011">
    <property type="entry name" value="PROTEIN_KINASE_DOM"/>
    <property type="match status" value="1"/>
</dbReference>
<dbReference type="InterPro" id="IPR000719">
    <property type="entry name" value="Prot_kinase_dom"/>
</dbReference>
<evidence type="ECO:0000256" key="3">
    <source>
        <dbReference type="ARBA" id="ARBA00022840"/>
    </source>
</evidence>
<dbReference type="InterPro" id="IPR016024">
    <property type="entry name" value="ARM-type_fold"/>
</dbReference>
<proteinExistence type="predicted"/>
<gene>
    <name evidence="7" type="primary">MPUL0B07860</name>
    <name evidence="7" type="ORF">METSCH_B07860</name>
</gene>
<keyword evidence="7" id="KW-0131">Cell cycle</keyword>
<dbReference type="AlphaFoldDB" id="A0A4P6XLE0"/>
<dbReference type="InterPro" id="IPR011989">
    <property type="entry name" value="ARM-like"/>
</dbReference>
<dbReference type="InterPro" id="IPR050629">
    <property type="entry name" value="STE20/SPS1-PAK"/>
</dbReference>
<dbReference type="InterPro" id="IPR008271">
    <property type="entry name" value="Ser/Thr_kinase_AS"/>
</dbReference>
<keyword evidence="2 4" id="KW-0547">Nucleotide-binding</keyword>
<dbReference type="InterPro" id="IPR011009">
    <property type="entry name" value="Kinase-like_dom_sf"/>
</dbReference>
<dbReference type="SUPFAM" id="SSF56112">
    <property type="entry name" value="Protein kinase-like (PK-like)"/>
    <property type="match status" value="1"/>
</dbReference>
<dbReference type="GO" id="GO:0030447">
    <property type="term" value="P:filamentous growth"/>
    <property type="evidence" value="ECO:0007669"/>
    <property type="project" value="UniProtKB-ARBA"/>
</dbReference>
<reference evidence="8" key="1">
    <citation type="submission" date="2019-03" db="EMBL/GenBank/DDBJ databases">
        <title>Snf2 controls pulcherriminic acid biosynthesis and connects pigmentation and antifungal activity of the yeast Metschnikowia pulcherrima.</title>
        <authorList>
            <person name="Gore-Lloyd D."/>
            <person name="Sumann I."/>
            <person name="Brachmann A.O."/>
            <person name="Schneeberger K."/>
            <person name="Ortiz-Merino R.A."/>
            <person name="Moreno-Beltran M."/>
            <person name="Schlaefli M."/>
            <person name="Kirner P."/>
            <person name="Santos Kron A."/>
            <person name="Wolfe K.H."/>
            <person name="Piel J."/>
            <person name="Ahrens C.H."/>
            <person name="Henk D."/>
            <person name="Freimoser F.M."/>
        </authorList>
    </citation>
    <scope>NUCLEOTIDE SEQUENCE [LARGE SCALE GENOMIC DNA]</scope>
    <source>
        <strain evidence="8">APC 1.2</strain>
    </source>
</reference>
<evidence type="ECO:0000256" key="2">
    <source>
        <dbReference type="ARBA" id="ARBA00022741"/>
    </source>
</evidence>
<keyword evidence="8" id="KW-1185">Reference proteome</keyword>
<evidence type="ECO:0000259" key="6">
    <source>
        <dbReference type="PROSITE" id="PS50011"/>
    </source>
</evidence>
<dbReference type="SMART" id="SM00220">
    <property type="entry name" value="S_TKc"/>
    <property type="match status" value="1"/>
</dbReference>
<protein>
    <recommendedName>
        <fullName evidence="1">non-specific serine/threonine protein kinase</fullName>
        <ecNumber evidence="1">2.7.11.1</ecNumber>
    </recommendedName>
</protein>
<dbReference type="CDD" id="cd06627">
    <property type="entry name" value="STKc_Cdc7_like"/>
    <property type="match status" value="1"/>
</dbReference>
<dbReference type="PROSITE" id="PS00107">
    <property type="entry name" value="PROTEIN_KINASE_ATP"/>
    <property type="match status" value="1"/>
</dbReference>
<dbReference type="GO" id="GO:0004674">
    <property type="term" value="F:protein serine/threonine kinase activity"/>
    <property type="evidence" value="ECO:0007669"/>
    <property type="project" value="UniProtKB-EC"/>
</dbReference>
<dbReference type="Gene3D" id="1.10.510.10">
    <property type="entry name" value="Transferase(Phosphotransferase) domain 1"/>
    <property type="match status" value="1"/>
</dbReference>
<dbReference type="Gene3D" id="1.25.10.10">
    <property type="entry name" value="Leucine-rich Repeat Variant"/>
    <property type="match status" value="1"/>
</dbReference>
<dbReference type="PROSITE" id="PS00108">
    <property type="entry name" value="PROTEIN_KINASE_ST"/>
    <property type="match status" value="1"/>
</dbReference>
<accession>A0A4P6XLE0</accession>
<feature type="binding site" evidence="4">
    <location>
        <position position="216"/>
    </location>
    <ligand>
        <name>ATP</name>
        <dbReference type="ChEBI" id="CHEBI:30616"/>
    </ligand>
</feature>
<dbReference type="GO" id="GO:0005524">
    <property type="term" value="F:ATP binding"/>
    <property type="evidence" value="ECO:0007669"/>
    <property type="project" value="UniProtKB-UniRule"/>
</dbReference>
<evidence type="ECO:0000256" key="4">
    <source>
        <dbReference type="PROSITE-ProRule" id="PRU10141"/>
    </source>
</evidence>
<dbReference type="STRING" id="2163413.A0A4P6XLE0"/>
<dbReference type="PANTHER" id="PTHR48012">
    <property type="entry name" value="STERILE20-LIKE KINASE, ISOFORM B-RELATED"/>
    <property type="match status" value="1"/>
</dbReference>
<feature type="region of interest" description="Disordered" evidence="5">
    <location>
        <begin position="112"/>
        <end position="134"/>
    </location>
</feature>
<dbReference type="EMBL" id="CP034457">
    <property type="protein sequence ID" value="QBM87579.1"/>
    <property type="molecule type" value="Genomic_DNA"/>
</dbReference>
<dbReference type="Pfam" id="PF00069">
    <property type="entry name" value="Pkinase"/>
    <property type="match status" value="1"/>
</dbReference>
<feature type="compositionally biased region" description="Polar residues" evidence="5">
    <location>
        <begin position="123"/>
        <end position="134"/>
    </location>
</feature>
<feature type="region of interest" description="Disordered" evidence="5">
    <location>
        <begin position="442"/>
        <end position="464"/>
    </location>
</feature>
<dbReference type="SUPFAM" id="SSF48371">
    <property type="entry name" value="ARM repeat"/>
    <property type="match status" value="1"/>
</dbReference>
<evidence type="ECO:0000256" key="1">
    <source>
        <dbReference type="ARBA" id="ARBA00012513"/>
    </source>
</evidence>
<keyword evidence="7" id="KW-0132">Cell division</keyword>
<dbReference type="PANTHER" id="PTHR48012:SF26">
    <property type="entry name" value="SERINE_THREONINE-PROTEIN KINASE DDB_G0283821-RELATED"/>
    <property type="match status" value="1"/>
</dbReference>
<evidence type="ECO:0000313" key="8">
    <source>
        <dbReference type="Proteomes" id="UP000292447"/>
    </source>
</evidence>
<dbReference type="GO" id="GO:0005737">
    <property type="term" value="C:cytoplasm"/>
    <property type="evidence" value="ECO:0007669"/>
    <property type="project" value="TreeGrafter"/>
</dbReference>
<feature type="compositionally biased region" description="Low complexity" evidence="5">
    <location>
        <begin position="454"/>
        <end position="464"/>
    </location>
</feature>
<sequence>MTVSPASASGLSKADLLSKYREKDEDSISPESLGLDKSDVELSYSKFSHLLALSVLNNESPGDSQAHSSLRSGGLPFLRKIQMLVSNLEVENFQSKAMELICENAGSGANLAPRSGKMHHSSRTSNTSLGPVSGQKSLVSATLEKAANKGLAPPRHVRKALVKMSLTPAQRVEKRPGLRTTNALDDFEFYEKIGRGAYADVYRGLNTKTRKVVAIKQISLEKDYNAAALMGEIDLLKILKHPNIVKYHGFVKTLASLNVFLEFCAGGSLRQIYKKQGHGFSEPEIISYVNPILRGLQYLHEQGVVHRDVKAANVLLTGAGEVKLADFGVATKVLALHNTVVGTPNWMAPETVLGGDGICTASDIWLLGATIVELFTTNPPYHELNPMATLHAIGTDEHPTLPAGLTPVAKDFLLECFQKQSNLRISAKLLLKHRWVNPDTQKPVPSPTLLKQTNPSFPNGPGPGLSLFLPPGKDELTPATQVLNGAKKTTDVPAQAYTRTELLARFTESDDTTDNSLFAPNIGLLNTAKIKHALEKQTLALEDAVEENDPFFALDINNFDTSELEIQGKTEFLLAKLVLRVSSCHLATDDAINVLEKITGRMYHLVKKYPASHDVLIRDHGILTLMELLENALDLADRPRLWNHVLGILNHLFEDNVAQIENFALLGGIPLFTRFSKLSFELQIRAHVVRFVKTLRKSEKALLMFVSSGGLRILSRFLEEDFETSPEFSLVAVHCIHEILAKDLTRFKSDMCRILSKHGIVFWFVVLLNRLTKSGKRDSVIPAANADATIDKILEVIKYFGQSEPRVRINISSPDLFKLLIKVYPSLSFGRQMELLKFFRSISCISELLRPLNSADILEFYVTLLKQYTPSHALYKEVVNIICPSLYNCCYLNHSRERELAELGAVPLLRDLSRINLPFRQFVLPILCELVYCDSSVRALLLKHDIPTVYFNLLVDPYWHYNVMDSILHWSSQNEAFNWLESATARNCLVSGFMMNKVSNLEAALDNYLKLMTENEQVVHLLARDSIVENILAKLTVYSKAPAAKLSLLKILHQIVAYITQHHTVKRLVLLDTVRSTMASIVTLDPSVLAKDLASRISLAILINCR</sequence>
<evidence type="ECO:0000313" key="7">
    <source>
        <dbReference type="EMBL" id="QBM87579.1"/>
    </source>
</evidence>
<feature type="domain" description="Protein kinase" evidence="6">
    <location>
        <begin position="187"/>
        <end position="436"/>
    </location>
</feature>
<dbReference type="EC" id="2.7.11.1" evidence="1"/>
<organism evidence="7 8">
    <name type="scientific">Metschnikowia aff. pulcherrima</name>
    <dbReference type="NCBI Taxonomy" id="2163413"/>
    <lineage>
        <taxon>Eukaryota</taxon>
        <taxon>Fungi</taxon>
        <taxon>Dikarya</taxon>
        <taxon>Ascomycota</taxon>
        <taxon>Saccharomycotina</taxon>
        <taxon>Pichiomycetes</taxon>
        <taxon>Metschnikowiaceae</taxon>
        <taxon>Metschnikowia</taxon>
    </lineage>
</organism>
<dbReference type="GO" id="GO:0051301">
    <property type="term" value="P:cell division"/>
    <property type="evidence" value="ECO:0007669"/>
    <property type="project" value="UniProtKB-KW"/>
</dbReference>
<dbReference type="InterPro" id="IPR017441">
    <property type="entry name" value="Protein_kinase_ATP_BS"/>
</dbReference>
<dbReference type="Proteomes" id="UP000292447">
    <property type="component" value="Chromosome II"/>
</dbReference>